<comment type="similarity">
    <text evidence="5">Belongs to the YqgF HJR family.</text>
</comment>
<evidence type="ECO:0000313" key="8">
    <source>
        <dbReference type="Proteomes" id="UP001444625"/>
    </source>
</evidence>
<reference evidence="7 8" key="1">
    <citation type="submission" date="2024-05" db="EMBL/GenBank/DDBJ databases">
        <authorList>
            <person name="Haq I."/>
            <person name="Ullah Z."/>
            <person name="Ahmad R."/>
            <person name="Li M."/>
            <person name="Tong Y."/>
        </authorList>
    </citation>
    <scope>NUCLEOTIDE SEQUENCE [LARGE SCALE GENOMIC DNA]</scope>
    <source>
        <strain evidence="7 8">16A2E</strain>
    </source>
</reference>
<comment type="subcellular location">
    <subcellularLocation>
        <location evidence="5">Cytoplasm</location>
    </subcellularLocation>
</comment>
<comment type="function">
    <text evidence="5">Could be a nuclease involved in processing of the 5'-end of pre-16S rRNA.</text>
</comment>
<evidence type="ECO:0000256" key="4">
    <source>
        <dbReference type="ARBA" id="ARBA00022801"/>
    </source>
</evidence>
<keyword evidence="1 5" id="KW-0963">Cytoplasm</keyword>
<evidence type="ECO:0000256" key="3">
    <source>
        <dbReference type="ARBA" id="ARBA00022722"/>
    </source>
</evidence>
<evidence type="ECO:0000256" key="2">
    <source>
        <dbReference type="ARBA" id="ARBA00022517"/>
    </source>
</evidence>
<dbReference type="CDD" id="cd16964">
    <property type="entry name" value="YqgF"/>
    <property type="match status" value="1"/>
</dbReference>
<name>A0ABU9XCB9_9BACI</name>
<sequence>MKIMGLDVGSKTIGVAVSDELGWTAQGLTTIKWDETDIKSADSQLKTIIEEHNIEKVVIGLPKNMNGTIGERGEASKTYAKHIEELHHLPTILWDERLTTMAAERVLLEADVSRKKRKKVIDKMAAMMILQGYLDQK</sequence>
<dbReference type="Proteomes" id="UP001444625">
    <property type="component" value="Unassembled WGS sequence"/>
</dbReference>
<dbReference type="EC" id="3.1.-.-" evidence="5"/>
<keyword evidence="4 5" id="KW-0378">Hydrolase</keyword>
<proteinExistence type="inferred from homology"/>
<dbReference type="PANTHER" id="PTHR33317">
    <property type="entry name" value="POLYNUCLEOTIDYL TRANSFERASE, RIBONUCLEASE H-LIKE SUPERFAMILY PROTEIN"/>
    <property type="match status" value="1"/>
</dbReference>
<accession>A0ABU9XCB9</accession>
<dbReference type="Gene3D" id="3.30.420.140">
    <property type="entry name" value="YqgF/RNase H-like domain"/>
    <property type="match status" value="1"/>
</dbReference>
<keyword evidence="2 5" id="KW-0690">Ribosome biogenesis</keyword>
<dbReference type="EMBL" id="JBDIML010000001">
    <property type="protein sequence ID" value="MEN2765900.1"/>
    <property type="molecule type" value="Genomic_DNA"/>
</dbReference>
<organism evidence="7 8">
    <name type="scientific">Ornithinibacillus xuwenensis</name>
    <dbReference type="NCBI Taxonomy" id="3144668"/>
    <lineage>
        <taxon>Bacteria</taxon>
        <taxon>Bacillati</taxon>
        <taxon>Bacillota</taxon>
        <taxon>Bacilli</taxon>
        <taxon>Bacillales</taxon>
        <taxon>Bacillaceae</taxon>
        <taxon>Ornithinibacillus</taxon>
    </lineage>
</organism>
<keyword evidence="8" id="KW-1185">Reference proteome</keyword>
<dbReference type="HAMAP" id="MF_00651">
    <property type="entry name" value="Nuclease_YqgF"/>
    <property type="match status" value="1"/>
</dbReference>
<dbReference type="InterPro" id="IPR012337">
    <property type="entry name" value="RNaseH-like_sf"/>
</dbReference>
<evidence type="ECO:0000313" key="7">
    <source>
        <dbReference type="EMBL" id="MEN2765900.1"/>
    </source>
</evidence>
<keyword evidence="3 5" id="KW-0540">Nuclease</keyword>
<evidence type="ECO:0000256" key="5">
    <source>
        <dbReference type="HAMAP-Rule" id="MF_00651"/>
    </source>
</evidence>
<dbReference type="SUPFAM" id="SSF53098">
    <property type="entry name" value="Ribonuclease H-like"/>
    <property type="match status" value="1"/>
</dbReference>
<dbReference type="InterPro" id="IPR037027">
    <property type="entry name" value="YqgF/RNaseH-like_dom_sf"/>
</dbReference>
<evidence type="ECO:0000256" key="1">
    <source>
        <dbReference type="ARBA" id="ARBA00022490"/>
    </source>
</evidence>
<dbReference type="NCBIfam" id="TIGR00250">
    <property type="entry name" value="RNAse_H_YqgF"/>
    <property type="match status" value="1"/>
</dbReference>
<dbReference type="RefSeq" id="WP_345823371.1">
    <property type="nucleotide sequence ID" value="NZ_JBDIML010000001.1"/>
</dbReference>
<dbReference type="InterPro" id="IPR006641">
    <property type="entry name" value="YqgF/RNaseH-like_dom"/>
</dbReference>
<evidence type="ECO:0000259" key="6">
    <source>
        <dbReference type="SMART" id="SM00732"/>
    </source>
</evidence>
<comment type="caution">
    <text evidence="7">The sequence shown here is derived from an EMBL/GenBank/DDBJ whole genome shotgun (WGS) entry which is preliminary data.</text>
</comment>
<dbReference type="Pfam" id="PF03652">
    <property type="entry name" value="RuvX"/>
    <property type="match status" value="1"/>
</dbReference>
<feature type="domain" description="YqgF/RNase H-like" evidence="6">
    <location>
        <begin position="1"/>
        <end position="103"/>
    </location>
</feature>
<dbReference type="PANTHER" id="PTHR33317:SF4">
    <property type="entry name" value="POLYNUCLEOTIDYL TRANSFERASE, RIBONUCLEASE H-LIKE SUPERFAMILY PROTEIN"/>
    <property type="match status" value="1"/>
</dbReference>
<dbReference type="SMART" id="SM00732">
    <property type="entry name" value="YqgFc"/>
    <property type="match status" value="1"/>
</dbReference>
<dbReference type="InterPro" id="IPR005227">
    <property type="entry name" value="YqgF"/>
</dbReference>
<protein>
    <recommendedName>
        <fullName evidence="5">Putative pre-16S rRNA nuclease</fullName>
        <ecNumber evidence="5">3.1.-.-</ecNumber>
    </recommendedName>
</protein>
<gene>
    <name evidence="7" type="primary">ruvX</name>
    <name evidence="7" type="ORF">ABC228_01755</name>
</gene>